<dbReference type="EMBL" id="UINC01000794">
    <property type="protein sequence ID" value="SUZ61304.1"/>
    <property type="molecule type" value="Genomic_DNA"/>
</dbReference>
<protein>
    <submittedName>
        <fullName evidence="1">Uncharacterized protein</fullName>
    </submittedName>
</protein>
<proteinExistence type="predicted"/>
<evidence type="ECO:0000313" key="1">
    <source>
        <dbReference type="EMBL" id="SUZ61304.1"/>
    </source>
</evidence>
<dbReference type="AlphaFoldDB" id="A0A381P419"/>
<accession>A0A381P419</accession>
<sequence length="143" mass="17051">MPFVSDLKLGKKYENISLEYLEYDDIIEQPEKKFKDYDFGIVLNRRKIYFECKCDRLAHDTGNLAIEFKCNEKPSGITTTKAHFYMYHIIGDKECYKIPTKILRKMIKNGEYDREVSGGDGWRSRMYLMKVSNFQKYKVEKLD</sequence>
<gene>
    <name evidence="1" type="ORF">METZ01_LOCUS14158</name>
</gene>
<name>A0A381P419_9ZZZZ</name>
<reference evidence="1" key="1">
    <citation type="submission" date="2018-05" db="EMBL/GenBank/DDBJ databases">
        <authorList>
            <person name="Lanie J.A."/>
            <person name="Ng W.-L."/>
            <person name="Kazmierczak K.M."/>
            <person name="Andrzejewski T.M."/>
            <person name="Davidsen T.M."/>
            <person name="Wayne K.J."/>
            <person name="Tettelin H."/>
            <person name="Glass J.I."/>
            <person name="Rusch D."/>
            <person name="Podicherti R."/>
            <person name="Tsui H.-C.T."/>
            <person name="Winkler M.E."/>
        </authorList>
    </citation>
    <scope>NUCLEOTIDE SEQUENCE</scope>
</reference>
<organism evidence="1">
    <name type="scientific">marine metagenome</name>
    <dbReference type="NCBI Taxonomy" id="408172"/>
    <lineage>
        <taxon>unclassified sequences</taxon>
        <taxon>metagenomes</taxon>
        <taxon>ecological metagenomes</taxon>
    </lineage>
</organism>